<dbReference type="KEGG" id="tbi:Tbis_0042"/>
<dbReference type="STRING" id="469371.Tbis_0042"/>
<evidence type="ECO:0000313" key="3">
    <source>
        <dbReference type="Proteomes" id="UP000006640"/>
    </source>
</evidence>
<name>D6Y244_THEBD</name>
<gene>
    <name evidence="2" type="ordered locus">Tbis_0042</name>
</gene>
<dbReference type="Proteomes" id="UP000006640">
    <property type="component" value="Chromosome"/>
</dbReference>
<dbReference type="PANTHER" id="PTHR43031:SF1">
    <property type="entry name" value="PYRIDINE NUCLEOTIDE-DISULPHIDE OXIDOREDUCTASE"/>
    <property type="match status" value="1"/>
</dbReference>
<accession>D6Y244</accession>
<dbReference type="InterPro" id="IPR036873">
    <property type="entry name" value="Rhodanese-like_dom_sf"/>
</dbReference>
<dbReference type="HOGENOM" id="CLU_089574_13_0_11"/>
<dbReference type="InterPro" id="IPR050229">
    <property type="entry name" value="GlpE_sulfurtransferase"/>
</dbReference>
<protein>
    <submittedName>
        <fullName evidence="2">Rhodanese domain protein</fullName>
    </submittedName>
</protein>
<dbReference type="SMART" id="SM00450">
    <property type="entry name" value="RHOD"/>
    <property type="match status" value="1"/>
</dbReference>
<dbReference type="Pfam" id="PF00581">
    <property type="entry name" value="Rhodanese"/>
    <property type="match status" value="1"/>
</dbReference>
<organism evidence="2 3">
    <name type="scientific">Thermobispora bispora (strain ATCC 19993 / DSM 43833 / CBS 139.67 / JCM 10125 / KCTC 9307 / NBRC 14880 / R51)</name>
    <dbReference type="NCBI Taxonomy" id="469371"/>
    <lineage>
        <taxon>Bacteria</taxon>
        <taxon>Bacillati</taxon>
        <taxon>Actinomycetota</taxon>
        <taxon>Actinomycetes</taxon>
        <taxon>Streptosporangiales</taxon>
        <taxon>Streptosporangiaceae</taxon>
        <taxon>Thermobispora</taxon>
    </lineage>
</organism>
<dbReference type="AlphaFoldDB" id="D6Y244"/>
<dbReference type="SUPFAM" id="SSF52821">
    <property type="entry name" value="Rhodanese/Cell cycle control phosphatase"/>
    <property type="match status" value="1"/>
</dbReference>
<proteinExistence type="predicted"/>
<dbReference type="CDD" id="cd00158">
    <property type="entry name" value="RHOD"/>
    <property type="match status" value="1"/>
</dbReference>
<dbReference type="PROSITE" id="PS50206">
    <property type="entry name" value="RHODANESE_3"/>
    <property type="match status" value="1"/>
</dbReference>
<dbReference type="EMBL" id="CP001874">
    <property type="protein sequence ID" value="ADG86779.1"/>
    <property type="molecule type" value="Genomic_DNA"/>
</dbReference>
<reference evidence="2 3" key="1">
    <citation type="submission" date="2010-01" db="EMBL/GenBank/DDBJ databases">
        <title>The complete genome of Thermobispora bispora DSM 43833.</title>
        <authorList>
            <consortium name="US DOE Joint Genome Institute (JGI-PGF)"/>
            <person name="Lucas S."/>
            <person name="Copeland A."/>
            <person name="Lapidus A."/>
            <person name="Glavina del Rio T."/>
            <person name="Dalin E."/>
            <person name="Tice H."/>
            <person name="Bruce D."/>
            <person name="Goodwin L."/>
            <person name="Pitluck S."/>
            <person name="Kyrpides N."/>
            <person name="Mavromatis K."/>
            <person name="Ivanova N."/>
            <person name="Mikhailova N."/>
            <person name="Chertkov O."/>
            <person name="Brettin T."/>
            <person name="Detter J.C."/>
            <person name="Han C."/>
            <person name="Larimer F."/>
            <person name="Land M."/>
            <person name="Hauser L."/>
            <person name="Markowitz V."/>
            <person name="Cheng J.-F."/>
            <person name="Hugenholtz P."/>
            <person name="Woyke T."/>
            <person name="Wu D."/>
            <person name="Jando M."/>
            <person name="Schneider S."/>
            <person name="Klenk H.-P."/>
            <person name="Eisen J.A."/>
        </authorList>
    </citation>
    <scope>NUCLEOTIDE SEQUENCE [LARGE SCALE GENOMIC DNA]</scope>
    <source>
        <strain evidence="3">ATCC 19993 / DSM 43833 / CBS 139.67 / JCM 10125 / KCTC 9307 / NBRC 14880 / R51</strain>
    </source>
</reference>
<dbReference type="eggNOG" id="COG0607">
    <property type="taxonomic scope" value="Bacteria"/>
</dbReference>
<sequence length="107" mass="11457">MTVHEVDASEVPENAFLLDVRELDEWRAGHAPQAVHIPMGDLRSRIGEVPDAQPIYVICRAGGRSAQAAAWLNHIGKQAINVGGGMQSWAAAGRPMVSETGMPPYVA</sequence>
<keyword evidence="3" id="KW-1185">Reference proteome</keyword>
<evidence type="ECO:0000313" key="2">
    <source>
        <dbReference type="EMBL" id="ADG86779.1"/>
    </source>
</evidence>
<evidence type="ECO:0000259" key="1">
    <source>
        <dbReference type="PROSITE" id="PS50206"/>
    </source>
</evidence>
<dbReference type="PANTHER" id="PTHR43031">
    <property type="entry name" value="FAD-DEPENDENT OXIDOREDUCTASE"/>
    <property type="match status" value="1"/>
</dbReference>
<feature type="domain" description="Rhodanese" evidence="1">
    <location>
        <begin position="11"/>
        <end position="98"/>
    </location>
</feature>
<dbReference type="Gene3D" id="3.40.250.10">
    <property type="entry name" value="Rhodanese-like domain"/>
    <property type="match status" value="1"/>
</dbReference>
<dbReference type="InterPro" id="IPR001763">
    <property type="entry name" value="Rhodanese-like_dom"/>
</dbReference>